<dbReference type="NCBIfam" id="NF006005">
    <property type="entry name" value="PRK08136.1"/>
    <property type="match status" value="1"/>
</dbReference>
<dbReference type="InterPro" id="IPR035902">
    <property type="entry name" value="Nuc_phospho_transferase"/>
</dbReference>
<dbReference type="PANTHER" id="PTHR43285">
    <property type="entry name" value="ANTHRANILATE PHOSPHORIBOSYLTRANSFERASE"/>
    <property type="match status" value="1"/>
</dbReference>
<evidence type="ECO:0000256" key="1">
    <source>
        <dbReference type="ARBA" id="ARBA00022676"/>
    </source>
</evidence>
<protein>
    <recommendedName>
        <fullName evidence="3">Glycosyl transferase family 3 N-terminal domain-containing protein</fullName>
    </recommendedName>
</protein>
<dbReference type="GO" id="GO:0004048">
    <property type="term" value="F:anthranilate phosphoribosyltransferase activity"/>
    <property type="evidence" value="ECO:0007669"/>
    <property type="project" value="InterPro"/>
</dbReference>
<dbReference type="STRING" id="1101373.A9O67_06100"/>
<dbReference type="InterPro" id="IPR036320">
    <property type="entry name" value="Glycosyl_Trfase_fam3_N_dom_sf"/>
</dbReference>
<evidence type="ECO:0000256" key="2">
    <source>
        <dbReference type="ARBA" id="ARBA00022679"/>
    </source>
</evidence>
<gene>
    <name evidence="4" type="ORF">A9O67_06100</name>
</gene>
<sequence length="325" mass="35383">MSIAAYLREIGRGRDGARDLTRAQAADLMRALLRGGVSDLELGAWCVAMRYKGEAVEELAGFLQAVMEDCRPVPAGATPTVVLPSYNGARRLPVLTPWLALALAARGCRVIVHGQRDDPGGRLTSHAVLQELARHGLPVEFPHEAAGVGDRPGAFWLPTAALHPGLQRLLDVRRTLGLRNSAHTLVKLLAPCPGALLVSSYTHPDYRERVSALLVQTGQWAMLLRGTEGEPVADPRRRPRIDIFEAGRPHTLCEAQPGVLPDVPELPDGRDRAATVAWTVAQLQAPQRSPEPLRFQLEAIVRLLQGRLRADTPRQTTPHPERSAA</sequence>
<organism evidence="4 5">
    <name type="scientific">Tepidimonas fonticaldi</name>
    <dbReference type="NCBI Taxonomy" id="1101373"/>
    <lineage>
        <taxon>Bacteria</taxon>
        <taxon>Pseudomonadati</taxon>
        <taxon>Pseudomonadota</taxon>
        <taxon>Betaproteobacteria</taxon>
        <taxon>Burkholderiales</taxon>
        <taxon>Tepidimonas</taxon>
    </lineage>
</organism>
<comment type="caution">
    <text evidence="4">The sequence shown here is derived from an EMBL/GenBank/DDBJ whole genome shotgun (WGS) entry which is preliminary data.</text>
</comment>
<dbReference type="Gene3D" id="1.20.970.10">
    <property type="entry name" value="Transferase, Pyrimidine Nucleoside Phosphorylase, Chain C"/>
    <property type="match status" value="1"/>
</dbReference>
<reference evidence="4 5" key="1">
    <citation type="submission" date="2016-06" db="EMBL/GenBank/DDBJ databases">
        <title>Genome sequence of Tepidimonas fonticaldi PL17.</title>
        <authorList>
            <person name="Pinnaka A.K."/>
        </authorList>
    </citation>
    <scope>NUCLEOTIDE SEQUENCE [LARGE SCALE GENOMIC DNA]</scope>
    <source>
        <strain evidence="4 5">PL17</strain>
    </source>
</reference>
<dbReference type="GO" id="GO:0005829">
    <property type="term" value="C:cytosol"/>
    <property type="evidence" value="ECO:0007669"/>
    <property type="project" value="TreeGrafter"/>
</dbReference>
<feature type="domain" description="Glycosyl transferase family 3 N-terminal" evidence="3">
    <location>
        <begin position="9"/>
        <end position="68"/>
    </location>
</feature>
<dbReference type="AlphaFoldDB" id="A0A1A6DUN3"/>
<dbReference type="Pfam" id="PF02885">
    <property type="entry name" value="Glycos_trans_3N"/>
    <property type="match status" value="1"/>
</dbReference>
<evidence type="ECO:0000313" key="5">
    <source>
        <dbReference type="Proteomes" id="UP000091969"/>
    </source>
</evidence>
<accession>A0A1A6DUN3</accession>
<dbReference type="SUPFAM" id="SSF52418">
    <property type="entry name" value="Nucleoside phosphorylase/phosphoribosyltransferase catalytic domain"/>
    <property type="match status" value="1"/>
</dbReference>
<dbReference type="InterPro" id="IPR017459">
    <property type="entry name" value="Glycosyl_Trfase_fam3_N_dom"/>
</dbReference>
<evidence type="ECO:0000313" key="4">
    <source>
        <dbReference type="EMBL" id="OBS30573.1"/>
    </source>
</evidence>
<dbReference type="SUPFAM" id="SSF47648">
    <property type="entry name" value="Nucleoside phosphorylase/phosphoribosyltransferase N-terminal domain"/>
    <property type="match status" value="1"/>
</dbReference>
<dbReference type="GO" id="GO:0000162">
    <property type="term" value="P:L-tryptophan biosynthetic process"/>
    <property type="evidence" value="ECO:0007669"/>
    <property type="project" value="InterPro"/>
</dbReference>
<dbReference type="OrthoDB" id="9768896at2"/>
<dbReference type="Gene3D" id="3.40.1030.10">
    <property type="entry name" value="Nucleoside phosphorylase/phosphoribosyltransferase catalytic domain"/>
    <property type="match status" value="1"/>
</dbReference>
<dbReference type="PANTHER" id="PTHR43285:SF4">
    <property type="entry name" value="TRANSFERASE"/>
    <property type="match status" value="1"/>
</dbReference>
<dbReference type="EMBL" id="LZDH01000056">
    <property type="protein sequence ID" value="OBS30573.1"/>
    <property type="molecule type" value="Genomic_DNA"/>
</dbReference>
<proteinExistence type="predicted"/>
<dbReference type="Proteomes" id="UP000091969">
    <property type="component" value="Unassembled WGS sequence"/>
</dbReference>
<keyword evidence="5" id="KW-1185">Reference proteome</keyword>
<evidence type="ECO:0000259" key="3">
    <source>
        <dbReference type="Pfam" id="PF02885"/>
    </source>
</evidence>
<name>A0A1A6DUN3_9BURK</name>
<keyword evidence="1" id="KW-0328">Glycosyltransferase</keyword>
<keyword evidence="2" id="KW-0808">Transferase</keyword>
<dbReference type="RefSeq" id="WP_068609148.1">
    <property type="nucleotide sequence ID" value="NZ_LZDH01000056.1"/>
</dbReference>
<dbReference type="InterPro" id="IPR005940">
    <property type="entry name" value="Anthranilate_Pribosyl_Tfrase"/>
</dbReference>